<evidence type="ECO:0000256" key="3">
    <source>
        <dbReference type="ARBA" id="ARBA00022630"/>
    </source>
</evidence>
<dbReference type="InterPro" id="IPR006091">
    <property type="entry name" value="Acyl-CoA_Oxase/DH_mid-dom"/>
</dbReference>
<dbReference type="InterPro" id="IPR013786">
    <property type="entry name" value="AcylCoA_DH/ox_N"/>
</dbReference>
<dbReference type="PANTHER" id="PTHR43884">
    <property type="entry name" value="ACYL-COA DEHYDROGENASE"/>
    <property type="match status" value="1"/>
</dbReference>
<feature type="domain" description="Acyl-CoA dehydrogenase/oxidase N-terminal" evidence="9">
    <location>
        <begin position="32"/>
        <end position="140"/>
    </location>
</feature>
<dbReference type="InterPro" id="IPR046373">
    <property type="entry name" value="Acyl-CoA_Oxase/DH_mid-dom_sf"/>
</dbReference>
<dbReference type="RefSeq" id="WP_381840187.1">
    <property type="nucleotide sequence ID" value="NZ_JBHTCF010000029.1"/>
</dbReference>
<comment type="caution">
    <text evidence="10">The sequence shown here is derived from an EMBL/GenBank/DDBJ whole genome shotgun (WGS) entry which is preliminary data.</text>
</comment>
<dbReference type="EMBL" id="JBHTCF010000029">
    <property type="protein sequence ID" value="MFC7310176.1"/>
    <property type="molecule type" value="Genomic_DNA"/>
</dbReference>
<dbReference type="Gene3D" id="1.10.540.10">
    <property type="entry name" value="Acyl-CoA dehydrogenase/oxidase, N-terminal domain"/>
    <property type="match status" value="1"/>
</dbReference>
<evidence type="ECO:0000259" key="8">
    <source>
        <dbReference type="Pfam" id="PF02770"/>
    </source>
</evidence>
<dbReference type="InterPro" id="IPR009100">
    <property type="entry name" value="AcylCoA_DH/oxidase_NM_dom_sf"/>
</dbReference>
<evidence type="ECO:0000313" key="10">
    <source>
        <dbReference type="EMBL" id="MFC7310176.1"/>
    </source>
</evidence>
<dbReference type="Pfam" id="PF02770">
    <property type="entry name" value="Acyl-CoA_dh_M"/>
    <property type="match status" value="1"/>
</dbReference>
<sequence>MTAPSFGAELFLGRLRTGLLALPAGDPGRLPDTDEQFLARLREFCATEVDGSLIERDDRIPDRVIEGLKDLGAFAIRIPREYGGLGLSGVCYLRALMTVSGVHSALSELLAAHQAIGLPQPLALFGTEEQKREFLPRCVREISAFTLTEPDVGNDPYRVRTTAVLDRATNTYTLNGVKLWVTNGVIADLLVVMARVPGSGEDGSGSGSGSGDEGGSEGGRGADVGAGDPGGDLTAFIVEAESPGVTVEHRSSFLGLRGLENGVIRLHDVTVPAGHRIGAEGAGLDIALAAQDTGRLSLPAVCAAAAKWCLKTGREWARARVQGGRPIGEYDAVAGKLAFIAATAFALEAMVEVTGHHADRGGHDTRLEAELAKLFASEQAWLVADDLMQIRGGRGYETAESAAARGERGIPVERLLRDLRIGRIFDGSTEALRAFLAEAVLEQIRGTGDSGTPAPEEPGSAGPLAAHRRFAADAAAELADRFHEFARRPACAAVDDHQRYLGRLIDIGAELYAMTATCAYADALADHGEAPAELADAFCAQAERRVDSLFLELDGNTDVGDRTLTRRLLGERYTWLEEGVADSSSDGPWIVEPKPGPSTVPNVRRTVPAERRTAS</sequence>
<keyword evidence="4 5" id="KW-0274">FAD</keyword>
<dbReference type="Gene3D" id="1.20.140.10">
    <property type="entry name" value="Butyryl-CoA Dehydrogenase, subunit A, domain 3"/>
    <property type="match status" value="2"/>
</dbReference>
<evidence type="ECO:0000256" key="6">
    <source>
        <dbReference type="SAM" id="MobiDB-lite"/>
    </source>
</evidence>
<comment type="similarity">
    <text evidence="2 5">Belongs to the acyl-CoA dehydrogenase family.</text>
</comment>
<dbReference type="GO" id="GO:0016491">
    <property type="term" value="F:oxidoreductase activity"/>
    <property type="evidence" value="ECO:0007669"/>
    <property type="project" value="UniProtKB-KW"/>
</dbReference>
<organism evidence="10 11">
    <name type="scientific">Streptomyces monticola</name>
    <dbReference type="NCBI Taxonomy" id="2666263"/>
    <lineage>
        <taxon>Bacteria</taxon>
        <taxon>Bacillati</taxon>
        <taxon>Actinomycetota</taxon>
        <taxon>Actinomycetes</taxon>
        <taxon>Kitasatosporales</taxon>
        <taxon>Streptomycetaceae</taxon>
        <taxon>Streptomyces</taxon>
    </lineage>
</organism>
<evidence type="ECO:0000256" key="2">
    <source>
        <dbReference type="ARBA" id="ARBA00009347"/>
    </source>
</evidence>
<evidence type="ECO:0000256" key="1">
    <source>
        <dbReference type="ARBA" id="ARBA00001974"/>
    </source>
</evidence>
<evidence type="ECO:0000256" key="4">
    <source>
        <dbReference type="ARBA" id="ARBA00022827"/>
    </source>
</evidence>
<dbReference type="Gene3D" id="2.40.110.10">
    <property type="entry name" value="Butyryl-CoA Dehydrogenase, subunit A, domain 2"/>
    <property type="match status" value="1"/>
</dbReference>
<accession>A0ABW2JX46</accession>
<evidence type="ECO:0000256" key="5">
    <source>
        <dbReference type="RuleBase" id="RU362125"/>
    </source>
</evidence>
<dbReference type="Pfam" id="PF02771">
    <property type="entry name" value="Acyl-CoA_dh_N"/>
    <property type="match status" value="1"/>
</dbReference>
<dbReference type="EC" id="1.-.-.-" evidence="10"/>
<evidence type="ECO:0000259" key="7">
    <source>
        <dbReference type="Pfam" id="PF00441"/>
    </source>
</evidence>
<reference evidence="11" key="1">
    <citation type="journal article" date="2019" name="Int. J. Syst. Evol. Microbiol.">
        <title>The Global Catalogue of Microorganisms (GCM) 10K type strain sequencing project: providing services to taxonomists for standard genome sequencing and annotation.</title>
        <authorList>
            <consortium name="The Broad Institute Genomics Platform"/>
            <consortium name="The Broad Institute Genome Sequencing Center for Infectious Disease"/>
            <person name="Wu L."/>
            <person name="Ma J."/>
        </authorList>
    </citation>
    <scope>NUCLEOTIDE SEQUENCE [LARGE SCALE GENOMIC DNA]</scope>
    <source>
        <strain evidence="11">SYNS20</strain>
    </source>
</reference>
<feature type="domain" description="Acyl-CoA oxidase/dehydrogenase middle" evidence="8">
    <location>
        <begin position="144"/>
        <end position="199"/>
    </location>
</feature>
<feature type="region of interest" description="Disordered" evidence="6">
    <location>
        <begin position="580"/>
        <end position="615"/>
    </location>
</feature>
<dbReference type="Pfam" id="PF00441">
    <property type="entry name" value="Acyl-CoA_dh_1"/>
    <property type="match status" value="1"/>
</dbReference>
<keyword evidence="11" id="KW-1185">Reference proteome</keyword>
<dbReference type="InterPro" id="IPR036250">
    <property type="entry name" value="AcylCo_DH-like_C"/>
</dbReference>
<protein>
    <submittedName>
        <fullName evidence="10">Acyl-CoA dehydrogenase family protein</fullName>
        <ecNumber evidence="10">1.-.-.-</ecNumber>
    </submittedName>
</protein>
<name>A0ABW2JX46_9ACTN</name>
<dbReference type="SUPFAM" id="SSF56645">
    <property type="entry name" value="Acyl-CoA dehydrogenase NM domain-like"/>
    <property type="match status" value="1"/>
</dbReference>
<feature type="region of interest" description="Disordered" evidence="6">
    <location>
        <begin position="200"/>
        <end position="225"/>
    </location>
</feature>
<evidence type="ECO:0000313" key="11">
    <source>
        <dbReference type="Proteomes" id="UP001596523"/>
    </source>
</evidence>
<comment type="cofactor">
    <cofactor evidence="1 5">
        <name>FAD</name>
        <dbReference type="ChEBI" id="CHEBI:57692"/>
    </cofactor>
</comment>
<dbReference type="SUPFAM" id="SSF47203">
    <property type="entry name" value="Acyl-CoA dehydrogenase C-terminal domain-like"/>
    <property type="match status" value="1"/>
</dbReference>
<dbReference type="InterPro" id="IPR009075">
    <property type="entry name" value="AcylCo_DH/oxidase_C"/>
</dbReference>
<evidence type="ECO:0000259" key="9">
    <source>
        <dbReference type="Pfam" id="PF02771"/>
    </source>
</evidence>
<proteinExistence type="inferred from homology"/>
<keyword evidence="5 10" id="KW-0560">Oxidoreductase</keyword>
<dbReference type="InterPro" id="IPR037069">
    <property type="entry name" value="AcylCoA_DH/ox_N_sf"/>
</dbReference>
<gene>
    <name evidence="10" type="ORF">ACFQVC_38940</name>
</gene>
<dbReference type="PANTHER" id="PTHR43884:SF40">
    <property type="entry name" value="ACYL-COA DEHYDROGENASE"/>
    <property type="match status" value="1"/>
</dbReference>
<keyword evidence="3 5" id="KW-0285">Flavoprotein</keyword>
<feature type="domain" description="Acyl-CoA dehydrogenase/oxidase C-terminal" evidence="7">
    <location>
        <begin position="281"/>
        <end position="441"/>
    </location>
</feature>
<dbReference type="Proteomes" id="UP001596523">
    <property type="component" value="Unassembled WGS sequence"/>
</dbReference>